<protein>
    <submittedName>
        <fullName evidence="1">Uncharacterized protein</fullName>
    </submittedName>
</protein>
<organism evidence="1 2">
    <name type="scientific">Naganishia cerealis</name>
    <dbReference type="NCBI Taxonomy" id="610337"/>
    <lineage>
        <taxon>Eukaryota</taxon>
        <taxon>Fungi</taxon>
        <taxon>Dikarya</taxon>
        <taxon>Basidiomycota</taxon>
        <taxon>Agaricomycotina</taxon>
        <taxon>Tremellomycetes</taxon>
        <taxon>Filobasidiales</taxon>
        <taxon>Filobasidiaceae</taxon>
        <taxon>Naganishia</taxon>
    </lineage>
</organism>
<gene>
    <name evidence="1" type="ORF">QFC19_002464</name>
</gene>
<evidence type="ECO:0000313" key="1">
    <source>
        <dbReference type="EMBL" id="KAJ9108217.1"/>
    </source>
</evidence>
<accession>A0ACC2W9A2</accession>
<proteinExistence type="predicted"/>
<name>A0ACC2W9A2_9TREE</name>
<keyword evidence="2" id="KW-1185">Reference proteome</keyword>
<evidence type="ECO:0000313" key="2">
    <source>
        <dbReference type="Proteomes" id="UP001241377"/>
    </source>
</evidence>
<sequence>MAENTRTSARRAHHAPPVPSVPPSTTKLGKRGTKRAADGAPVGPAPMVDEDGIKQSLGFVWDSAGQVKEEDSDGSVVGAAGDTRVVGKKEKRRLLAVLTALSLPPDDSEIQDDAAATAVAAAKKKAKLLQLLLDQAFLPSTEGEADSQSTKAKPGTTLRSMLTRDETLEMDDLLCQINALAAALVPDIPEPFSTVTKEHIAAPAPNTRLPGSRAKPIKDAPLIDALHTLRDVINTILAPRNEGTSLYSTKGEEKGEPRDAQKGKVVQWALHQRLIPPPSTASTAGAGKGKPPMIGWGGDWFSGLTEVVDIAADEEDKSVDGEGKMDVDGKEDEESLMLRMERSRAFVQYPRYTTAFTPSFAPTHDSSTVANEWGYFSTWDAACMRARLGRWRGARWGKRFERAWEEAEEALLEMEDEDGVEQEQEPVVDRPRATKSDISELLAGLLPSSASTSPLSSAEEDDVMQDKESEHPAVEIDPALVNAVDEIQEEMRAVQGKLDRNAVWVRQLQTFQEIRVRTGQRTPLEEEERVVELASATTPAALLPRSITTNSQSASVPLAITLAHKVIHTPGPNVRGTLDPARPKAMVDNTTAVAKPPGQVAPAPAVASAATPNVRASPAPGMAARAQNARGGWAGPIPTTQQRGIPPVNGPIAQPAAGMYGAPQARQASRYTFPPQSNPAGMHSSFPASAAGMGGRSSPIAPMNSVPSVLRNALPQPVGLGSFSPMGRSTLAPTTGVPNLSMTTGPAATAGMMAGNPVSAMYTSGGGQQGRGIGSSMGISMNNPGRNSSPAPAFRPSNSMRGSV</sequence>
<comment type="caution">
    <text evidence="1">The sequence shown here is derived from an EMBL/GenBank/DDBJ whole genome shotgun (WGS) entry which is preliminary data.</text>
</comment>
<dbReference type="Proteomes" id="UP001241377">
    <property type="component" value="Unassembled WGS sequence"/>
</dbReference>
<dbReference type="EMBL" id="JASBWR010000021">
    <property type="protein sequence ID" value="KAJ9108217.1"/>
    <property type="molecule type" value="Genomic_DNA"/>
</dbReference>
<reference evidence="1" key="1">
    <citation type="submission" date="2023-04" db="EMBL/GenBank/DDBJ databases">
        <title>Draft Genome sequencing of Naganishia species isolated from polar environments using Oxford Nanopore Technology.</title>
        <authorList>
            <person name="Leo P."/>
            <person name="Venkateswaran K."/>
        </authorList>
    </citation>
    <scope>NUCLEOTIDE SEQUENCE</scope>
    <source>
        <strain evidence="1">MNA-CCFEE 5261</strain>
    </source>
</reference>